<feature type="compositionally biased region" description="Basic and acidic residues" evidence="10">
    <location>
        <begin position="543"/>
        <end position="552"/>
    </location>
</feature>
<dbReference type="PROSITE" id="PS50089">
    <property type="entry name" value="ZF_RING_2"/>
    <property type="match status" value="1"/>
</dbReference>
<protein>
    <recommendedName>
        <fullName evidence="7">E3 ubiquitin-protein ligase RNF10</fullName>
    </recommendedName>
    <alternativeName>
        <fullName evidence="8">RING finger protein 10</fullName>
    </alternativeName>
</protein>
<dbReference type="SUPFAM" id="SSF57850">
    <property type="entry name" value="RING/U-box"/>
    <property type="match status" value="1"/>
</dbReference>
<keyword evidence="4" id="KW-0479">Metal-binding</keyword>
<evidence type="ECO:0000256" key="2">
    <source>
        <dbReference type="ARBA" id="ARBA00008117"/>
    </source>
</evidence>
<keyword evidence="13" id="KW-1185">Reference proteome</keyword>
<dbReference type="GO" id="GO:0045944">
    <property type="term" value="P:positive regulation of transcription by RNA polymerase II"/>
    <property type="evidence" value="ECO:0007669"/>
    <property type="project" value="TreeGrafter"/>
</dbReference>
<proteinExistence type="inferred from homology"/>
<evidence type="ECO:0000256" key="10">
    <source>
        <dbReference type="SAM" id="MobiDB-lite"/>
    </source>
</evidence>
<dbReference type="PANTHER" id="PTHR12983">
    <property type="entry name" value="RING FINGER 10 FAMILY MEMBER"/>
    <property type="match status" value="1"/>
</dbReference>
<keyword evidence="6" id="KW-0862">Zinc</keyword>
<organism evidence="12 13">
    <name type="scientific">Dimorphilus gyrociliatus</name>
    <dbReference type="NCBI Taxonomy" id="2664684"/>
    <lineage>
        <taxon>Eukaryota</taxon>
        <taxon>Metazoa</taxon>
        <taxon>Spiralia</taxon>
        <taxon>Lophotrochozoa</taxon>
        <taxon>Annelida</taxon>
        <taxon>Polychaeta</taxon>
        <taxon>Polychaeta incertae sedis</taxon>
        <taxon>Dinophilidae</taxon>
        <taxon>Dimorphilus</taxon>
    </lineage>
</organism>
<evidence type="ECO:0000256" key="3">
    <source>
        <dbReference type="ARBA" id="ARBA00022490"/>
    </source>
</evidence>
<evidence type="ECO:0000256" key="5">
    <source>
        <dbReference type="ARBA" id="ARBA00022771"/>
    </source>
</evidence>
<feature type="domain" description="RING-type" evidence="11">
    <location>
        <begin position="136"/>
        <end position="176"/>
    </location>
</feature>
<evidence type="ECO:0000256" key="9">
    <source>
        <dbReference type="PROSITE-ProRule" id="PRU00175"/>
    </source>
</evidence>
<dbReference type="Pfam" id="PF00097">
    <property type="entry name" value="zf-C3HC4"/>
    <property type="match status" value="1"/>
</dbReference>
<dbReference type="InterPro" id="IPR013083">
    <property type="entry name" value="Znf_RING/FYVE/PHD"/>
</dbReference>
<evidence type="ECO:0000256" key="4">
    <source>
        <dbReference type="ARBA" id="ARBA00022723"/>
    </source>
</evidence>
<evidence type="ECO:0000256" key="8">
    <source>
        <dbReference type="ARBA" id="ARBA00035390"/>
    </source>
</evidence>
<dbReference type="InterPro" id="IPR039739">
    <property type="entry name" value="MAG2/RNF10"/>
</dbReference>
<dbReference type="SMART" id="SM00184">
    <property type="entry name" value="RING"/>
    <property type="match status" value="1"/>
</dbReference>
<accession>A0A7I8VXL2</accession>
<dbReference type="AlphaFoldDB" id="A0A7I8VXL2"/>
<keyword evidence="5 9" id="KW-0863">Zinc-finger</keyword>
<dbReference type="InterPro" id="IPR018957">
    <property type="entry name" value="Znf_C3HC4_RING-type"/>
</dbReference>
<evidence type="ECO:0000256" key="6">
    <source>
        <dbReference type="ARBA" id="ARBA00022833"/>
    </source>
</evidence>
<comment type="similarity">
    <text evidence="2">Belongs to the RNF10 family.</text>
</comment>
<comment type="caution">
    <text evidence="12">The sequence shown here is derived from an EMBL/GenBank/DDBJ whole genome shotgun (WGS) entry which is preliminary data.</text>
</comment>
<reference evidence="12 13" key="1">
    <citation type="submission" date="2020-08" db="EMBL/GenBank/DDBJ databases">
        <authorList>
            <person name="Hejnol A."/>
        </authorList>
    </citation>
    <scope>NUCLEOTIDE SEQUENCE [LARGE SCALE GENOMIC DNA]</scope>
</reference>
<dbReference type="GO" id="GO:0000976">
    <property type="term" value="F:transcription cis-regulatory region binding"/>
    <property type="evidence" value="ECO:0007669"/>
    <property type="project" value="TreeGrafter"/>
</dbReference>
<feature type="compositionally biased region" description="Basic and acidic residues" evidence="10">
    <location>
        <begin position="32"/>
        <end position="47"/>
    </location>
</feature>
<dbReference type="PROSITE" id="PS00518">
    <property type="entry name" value="ZF_RING_1"/>
    <property type="match status" value="1"/>
</dbReference>
<dbReference type="PANTHER" id="PTHR12983:SF9">
    <property type="entry name" value="E3 UBIQUITIN-PROTEIN LIGASE RNF10"/>
    <property type="match status" value="1"/>
</dbReference>
<evidence type="ECO:0000313" key="12">
    <source>
        <dbReference type="EMBL" id="CAD5121104.1"/>
    </source>
</evidence>
<dbReference type="OrthoDB" id="302966at2759"/>
<feature type="region of interest" description="Disordered" evidence="10">
    <location>
        <begin position="543"/>
        <end position="569"/>
    </location>
</feature>
<comment type="subcellular location">
    <subcellularLocation>
        <location evidence="1">Cytoplasm</location>
    </subcellularLocation>
</comment>
<dbReference type="InterPro" id="IPR017907">
    <property type="entry name" value="Znf_RING_CS"/>
</dbReference>
<name>A0A7I8VXL2_9ANNE</name>
<dbReference type="Gene3D" id="3.30.40.10">
    <property type="entry name" value="Zinc/RING finger domain, C3HC4 (zinc finger)"/>
    <property type="match status" value="1"/>
</dbReference>
<gene>
    <name evidence="12" type="ORF">DGYR_LOCUS9097</name>
</gene>
<evidence type="ECO:0000256" key="1">
    <source>
        <dbReference type="ARBA" id="ARBA00004496"/>
    </source>
</evidence>
<dbReference type="Proteomes" id="UP000549394">
    <property type="component" value="Unassembled WGS sequence"/>
</dbReference>
<evidence type="ECO:0000256" key="7">
    <source>
        <dbReference type="ARBA" id="ARBA00035131"/>
    </source>
</evidence>
<feature type="region of interest" description="Disordered" evidence="10">
    <location>
        <begin position="1"/>
        <end position="67"/>
    </location>
</feature>
<dbReference type="GO" id="GO:0008270">
    <property type="term" value="F:zinc ion binding"/>
    <property type="evidence" value="ECO:0007669"/>
    <property type="project" value="UniProtKB-KW"/>
</dbReference>
<dbReference type="InterPro" id="IPR001841">
    <property type="entry name" value="Znf_RING"/>
</dbReference>
<keyword evidence="3" id="KW-0963">Cytoplasm</keyword>
<dbReference type="EMBL" id="CAJFCJ010000013">
    <property type="protein sequence ID" value="CAD5121104.1"/>
    <property type="molecule type" value="Genomic_DNA"/>
</dbReference>
<dbReference type="GO" id="GO:0005737">
    <property type="term" value="C:cytoplasm"/>
    <property type="evidence" value="ECO:0007669"/>
    <property type="project" value="UniProtKB-SubCell"/>
</dbReference>
<evidence type="ECO:0000259" key="11">
    <source>
        <dbReference type="PROSITE" id="PS50089"/>
    </source>
</evidence>
<evidence type="ECO:0000313" key="13">
    <source>
        <dbReference type="Proteomes" id="UP000549394"/>
    </source>
</evidence>
<sequence>MEKKNQRIPISGTVKSISEKRADAPRQNYGVRRREQTAKPFKNDSKNFNHKKCRDREHGGKLNSHAPKQNLNHLLSFTYEERGRRTSSGDDYHFVLEQPPEENTYLRHVNDPNELVNWKKVIQVRVFNNEREPTICCICLEEMRAARITKCGHGFCLPCILKYRELSLTGHKCPVCMSDFEIEEDMRPLLFKKVSPITIGDTVKFQLMRRSKSNILAVPRDKFEFGRKNLYNFTDAWMNSCAKILIASPNDINSIINNELEELLSIKDDDPKDIEGDHQFVNKAIELSQKRFEKQMEGCDEILEETSNDSEGAVGNDEASFYFYQLQTGELTYLHWLNTRMLIAEYGSLEACPDIIEGQIIEIERFTITEENVRGRLRFYSHLPIGSELMMIEININSVLSPENLSKFESDLQTRMKNRKKKKVLEDKLSRRIEKAEREKYKDYRRGEIVRSDFQKIRIETESIDVFEPAVGTPPGPESPSDCVSFAQMLKSGKAKIPPPILPKSTVVETTLAPDSDEDFVPRFEDTYKDGVSRAIDENMRKLTKQDVEQKGKSKKKGKKLLFSNSMNI</sequence>